<keyword evidence="2" id="KW-1185">Reference proteome</keyword>
<protein>
    <submittedName>
        <fullName evidence="1">Uncharacterized protein</fullName>
    </submittedName>
</protein>
<evidence type="ECO:0000313" key="1">
    <source>
        <dbReference type="EMBL" id="RZC50802.1"/>
    </source>
</evidence>
<accession>A0A4Y7ISX5</accession>
<dbReference type="EMBL" id="CM010716">
    <property type="protein sequence ID" value="RZC50802.1"/>
    <property type="molecule type" value="Genomic_DNA"/>
</dbReference>
<name>A0A4Y7ISX5_PAPSO</name>
<organism evidence="1 2">
    <name type="scientific">Papaver somniferum</name>
    <name type="common">Opium poppy</name>
    <dbReference type="NCBI Taxonomy" id="3469"/>
    <lineage>
        <taxon>Eukaryota</taxon>
        <taxon>Viridiplantae</taxon>
        <taxon>Streptophyta</taxon>
        <taxon>Embryophyta</taxon>
        <taxon>Tracheophyta</taxon>
        <taxon>Spermatophyta</taxon>
        <taxon>Magnoliopsida</taxon>
        <taxon>Ranunculales</taxon>
        <taxon>Papaveraceae</taxon>
        <taxon>Papaveroideae</taxon>
        <taxon>Papaver</taxon>
    </lineage>
</organism>
<dbReference type="Gramene" id="RZC50802">
    <property type="protein sequence ID" value="RZC50802"/>
    <property type="gene ID" value="C5167_019231"/>
</dbReference>
<dbReference type="Proteomes" id="UP000316621">
    <property type="component" value="Chromosome 2"/>
</dbReference>
<gene>
    <name evidence="1" type="ORF">C5167_019231</name>
</gene>
<dbReference type="STRING" id="3469.A0A4Y7ISX5"/>
<evidence type="ECO:0000313" key="2">
    <source>
        <dbReference type="Proteomes" id="UP000316621"/>
    </source>
</evidence>
<dbReference type="AlphaFoldDB" id="A0A4Y7ISX5"/>
<proteinExistence type="predicted"/>
<reference evidence="1 2" key="1">
    <citation type="journal article" date="2018" name="Science">
        <title>The opium poppy genome and morphinan production.</title>
        <authorList>
            <person name="Guo L."/>
            <person name="Winzer T."/>
            <person name="Yang X."/>
            <person name="Li Y."/>
            <person name="Ning Z."/>
            <person name="He Z."/>
            <person name="Teodor R."/>
            <person name="Lu Y."/>
            <person name="Bowser T.A."/>
            <person name="Graham I.A."/>
            <person name="Ye K."/>
        </authorList>
    </citation>
    <scope>NUCLEOTIDE SEQUENCE [LARGE SCALE GENOMIC DNA]</scope>
    <source>
        <strain evidence="2">cv. HN1</strain>
        <tissue evidence="1">Leaves</tissue>
    </source>
</reference>
<sequence>MLILCIERMTSAESSRMTLVSHLKEALQGQEFELEQVRILLQEFGEGAYLEVYKELKAWQLEGYKCGGVMLRCLGG</sequence>